<dbReference type="Proteomes" id="UP000526125">
    <property type="component" value="Unassembled WGS sequence"/>
</dbReference>
<organism evidence="1 2">
    <name type="scientific">Paenibacillus xylanilyticus</name>
    <dbReference type="NCBI Taxonomy" id="248903"/>
    <lineage>
        <taxon>Bacteria</taxon>
        <taxon>Bacillati</taxon>
        <taxon>Bacillota</taxon>
        <taxon>Bacilli</taxon>
        <taxon>Bacillales</taxon>
        <taxon>Paenibacillaceae</taxon>
        <taxon>Paenibacillus</taxon>
    </lineage>
</organism>
<dbReference type="RefSeq" id="WP_175394567.1">
    <property type="nucleotide sequence ID" value="NZ_JABMCB010000154.1"/>
</dbReference>
<protein>
    <recommendedName>
        <fullName evidence="3">SseB protein N-terminal domain-containing protein</fullName>
    </recommendedName>
</protein>
<keyword evidence="2" id="KW-1185">Reference proteome</keyword>
<evidence type="ECO:0008006" key="3">
    <source>
        <dbReference type="Google" id="ProtNLM"/>
    </source>
</evidence>
<sequence>MEFNVWVEEANLNHSEEAFIKLIQKMRDLKDMYLLMSPNNNEAPFVGQEDNYNWMYIYTSYQQLESNAPLIFEDGTQLYYVSVPTTELLSWLVQHQSHGVYGVRINEGPFGFWISLRDLEGIIIEEGPQMTEN</sequence>
<proteinExistence type="predicted"/>
<reference evidence="1 2" key="1">
    <citation type="submission" date="2020-05" db="EMBL/GenBank/DDBJ databases">
        <title>Genome Sequencing of Type Strains.</title>
        <authorList>
            <person name="Lemaire J.F."/>
            <person name="Inderbitzin P."/>
            <person name="Gregorio O.A."/>
            <person name="Collins S.B."/>
            <person name="Wespe N."/>
            <person name="Knight-Connoni V."/>
        </authorList>
    </citation>
    <scope>NUCLEOTIDE SEQUENCE [LARGE SCALE GENOMIC DNA]</scope>
    <source>
        <strain evidence="1 2">LMG 21957</strain>
    </source>
</reference>
<accession>A0A7Y6BTD5</accession>
<comment type="caution">
    <text evidence="1">The sequence shown here is derived from an EMBL/GenBank/DDBJ whole genome shotgun (WGS) entry which is preliminary data.</text>
</comment>
<evidence type="ECO:0000313" key="2">
    <source>
        <dbReference type="Proteomes" id="UP000526125"/>
    </source>
</evidence>
<name>A0A7Y6BTD5_9BACL</name>
<dbReference type="AlphaFoldDB" id="A0A7Y6BTD5"/>
<evidence type="ECO:0000313" key="1">
    <source>
        <dbReference type="EMBL" id="NUU74668.1"/>
    </source>
</evidence>
<gene>
    <name evidence="1" type="ORF">HP552_05360</name>
</gene>
<dbReference type="EMBL" id="JABMCB010000154">
    <property type="protein sequence ID" value="NUU74668.1"/>
    <property type="molecule type" value="Genomic_DNA"/>
</dbReference>